<keyword evidence="5" id="KW-0472">Membrane</keyword>
<protein>
    <recommendedName>
        <fullName evidence="6">Calcineurin-like phosphoesterase domain-containing protein</fullName>
    </recommendedName>
</protein>
<dbReference type="InterPro" id="IPR029052">
    <property type="entry name" value="Metallo-depent_PP-like"/>
</dbReference>
<keyword evidence="2" id="KW-0378">Hydrolase</keyword>
<comment type="caution">
    <text evidence="7">The sequence shown here is derived from an EMBL/GenBank/DDBJ whole genome shotgun (WGS) entry which is preliminary data.</text>
</comment>
<comment type="similarity">
    <text evidence="4">Belongs to the cyclic nucleotide phosphodiesterase class-III family.</text>
</comment>
<feature type="transmembrane region" description="Helical" evidence="5">
    <location>
        <begin position="105"/>
        <end position="126"/>
    </location>
</feature>
<keyword evidence="5" id="KW-0812">Transmembrane</keyword>
<evidence type="ECO:0000256" key="3">
    <source>
        <dbReference type="ARBA" id="ARBA00023004"/>
    </source>
</evidence>
<dbReference type="RefSeq" id="WP_154382072.1">
    <property type="nucleotide sequence ID" value="NZ_WKJK01000017.1"/>
</dbReference>
<dbReference type="Gene3D" id="3.60.21.10">
    <property type="match status" value="1"/>
</dbReference>
<evidence type="ECO:0000256" key="1">
    <source>
        <dbReference type="ARBA" id="ARBA00022723"/>
    </source>
</evidence>
<evidence type="ECO:0000259" key="6">
    <source>
        <dbReference type="Pfam" id="PF00149"/>
    </source>
</evidence>
<keyword evidence="3" id="KW-0408">Iron</keyword>
<organism evidence="7 8">
    <name type="scientific">Duganella guangzhouensis</name>
    <dbReference type="NCBI Taxonomy" id="2666084"/>
    <lineage>
        <taxon>Bacteria</taxon>
        <taxon>Pseudomonadati</taxon>
        <taxon>Pseudomonadota</taxon>
        <taxon>Betaproteobacteria</taxon>
        <taxon>Burkholderiales</taxon>
        <taxon>Oxalobacteraceae</taxon>
        <taxon>Telluria group</taxon>
        <taxon>Duganella</taxon>
    </lineage>
</organism>
<keyword evidence="8" id="KW-1185">Reference proteome</keyword>
<gene>
    <name evidence="7" type="ORF">GJ699_26570</name>
</gene>
<dbReference type="AlphaFoldDB" id="A0A6I2L5X3"/>
<dbReference type="GO" id="GO:0046872">
    <property type="term" value="F:metal ion binding"/>
    <property type="evidence" value="ECO:0007669"/>
    <property type="project" value="UniProtKB-KW"/>
</dbReference>
<dbReference type="SUPFAM" id="SSF56300">
    <property type="entry name" value="Metallo-dependent phosphatases"/>
    <property type="match status" value="1"/>
</dbReference>
<dbReference type="Pfam" id="PF00149">
    <property type="entry name" value="Metallophos"/>
    <property type="match status" value="1"/>
</dbReference>
<evidence type="ECO:0000256" key="4">
    <source>
        <dbReference type="ARBA" id="ARBA00025742"/>
    </source>
</evidence>
<dbReference type="GO" id="GO:0016787">
    <property type="term" value="F:hydrolase activity"/>
    <property type="evidence" value="ECO:0007669"/>
    <property type="project" value="UniProtKB-KW"/>
</dbReference>
<feature type="domain" description="Calcineurin-like phosphoesterase" evidence="6">
    <location>
        <begin position="5"/>
        <end position="98"/>
    </location>
</feature>
<evidence type="ECO:0000313" key="8">
    <source>
        <dbReference type="Proteomes" id="UP000433309"/>
    </source>
</evidence>
<dbReference type="PANTHER" id="PTHR42988:SF2">
    <property type="entry name" value="CYCLIC NUCLEOTIDE PHOSPHODIESTERASE CBUA0032-RELATED"/>
    <property type="match status" value="1"/>
</dbReference>
<dbReference type="InterPro" id="IPR004843">
    <property type="entry name" value="Calcineurin-like_PHP"/>
</dbReference>
<accession>A0A6I2L5X3</accession>
<evidence type="ECO:0000256" key="2">
    <source>
        <dbReference type="ARBA" id="ARBA00022801"/>
    </source>
</evidence>
<evidence type="ECO:0000313" key="7">
    <source>
        <dbReference type="EMBL" id="MRW93561.1"/>
    </source>
</evidence>
<evidence type="ECO:0000256" key="5">
    <source>
        <dbReference type="SAM" id="Phobius"/>
    </source>
</evidence>
<dbReference type="PANTHER" id="PTHR42988">
    <property type="entry name" value="PHOSPHOHYDROLASE"/>
    <property type="match status" value="1"/>
</dbReference>
<reference evidence="7 8" key="1">
    <citation type="submission" date="2019-11" db="EMBL/GenBank/DDBJ databases">
        <title>Novel species isolated from a subtropical stream in China.</title>
        <authorList>
            <person name="Lu H."/>
        </authorList>
    </citation>
    <scope>NUCLEOTIDE SEQUENCE [LARGE SCALE GENOMIC DNA]</scope>
    <source>
        <strain evidence="7 8">FT80W</strain>
    </source>
</reference>
<keyword evidence="1" id="KW-0479">Metal-binding</keyword>
<name>A0A6I2L5X3_9BURK</name>
<proteinExistence type="inferred from homology"/>
<keyword evidence="5" id="KW-1133">Transmembrane helix</keyword>
<sequence>MKTAKILHLSDLHFGFKHDKQKWQAIVRHVKETHPALIVITGDVVNSPWWWDLRTARTRLTELKALLPADSVPTANKAATAGEAIKRVVYVPGNHDTRWSGLIDLIWLDLLGLMCFVLFFAALFFAPGSGDAAGWTHWLPAPWTAGLLLLLSVGFRLCFRSNLKAYFCDFMLAAPTAYGRYGVGIIPLDSTKGWAWGAQGSVARGIGNMLSESDVAKGAADIFWIAAVHHHPLPIPFDSNFEPVMIMNNAGTVLHELTYHKVPLILHGHKHHQHFSRLLVRIADKESQISVLSAGTPTHKKRPSPNRHSFNEIVVQDGRVANIQVFEANGDETFKGASPFTISANEGAHERSFDLNSSGRDLMAERLILTVSIDEFSHARYAEEFYQLRSKKTILELPYVFPLKRKLCEVDDIVIGTTASQNVSPSHTWNRERDGSSECKIEFHPQLSPPNQVKHIDSSVDFYVEYRATNFCALNSRQALEMRGNNSAMEELTYVVPDNIAVEELHVQINFPTGSALPNKLSLQRGHKASGGTDWDEPDSASMVTVHSVPMAFATINAPVPGDRYRINWEVQRVASAQNAHNELAYEKALLQAAPISEQRVEEYVKLVGLLAISAFEHFYPDTIKLYEAQGTDIAAVLQPAISVSIYAYDRQAKELQEVHVEGQSAGPGYLYGAGLVGLAFKNQTPVAYGAGLPKNHRYKATPLKDEPLEDQFDIEAGNEDTLAIPLYAADVAGETGRRAAGEPYGVVAIAFSSTLGALVLDGAQSAPRLTAYGLAASAMVRQFVKTHIL</sequence>
<dbReference type="EMBL" id="WKJK01000017">
    <property type="protein sequence ID" value="MRW93561.1"/>
    <property type="molecule type" value="Genomic_DNA"/>
</dbReference>
<dbReference type="Proteomes" id="UP000433309">
    <property type="component" value="Unassembled WGS sequence"/>
</dbReference>
<dbReference type="InterPro" id="IPR050884">
    <property type="entry name" value="CNP_phosphodiesterase-III"/>
</dbReference>
<feature type="transmembrane region" description="Helical" evidence="5">
    <location>
        <begin position="138"/>
        <end position="159"/>
    </location>
</feature>